<dbReference type="Pfam" id="PF16135">
    <property type="entry name" value="TDBD"/>
    <property type="match status" value="1"/>
</dbReference>
<dbReference type="PANTHER" id="PTHR31413">
    <property type="entry name" value="AFP HOMOLOG 2"/>
    <property type="match status" value="1"/>
</dbReference>
<dbReference type="OrthoDB" id="667358at2759"/>
<evidence type="ECO:0000256" key="3">
    <source>
        <dbReference type="ARBA" id="ARBA00023242"/>
    </source>
</evidence>
<dbReference type="InterPro" id="IPR032308">
    <property type="entry name" value="TDBD"/>
</dbReference>
<feature type="compositionally biased region" description="Basic and acidic residues" evidence="5">
    <location>
        <begin position="133"/>
        <end position="146"/>
    </location>
</feature>
<feature type="region of interest" description="Disordered" evidence="5">
    <location>
        <begin position="104"/>
        <end position="151"/>
    </location>
</feature>
<dbReference type="InterPro" id="IPR032310">
    <property type="entry name" value="NLS_NINJA_AFP-like"/>
</dbReference>
<keyword evidence="9" id="KW-1185">Reference proteome</keyword>
<accession>A0A484LKE6</accession>
<name>A0A484LKE6_9ASTE</name>
<sequence>MEDCGKMKNLALDGERFSRDLLQSFMGVGEGRGGESEKAAKDGGEVELNLGLSLGGRFGVDKSPNKLVRSSSITTSLPITMLEDEAAAAPSPVAYSSLIRTSSLPAETEEEWRKRKELQSMRRMEAKRRRSEKQRNSRGDRDDDGGSRGCSNADEQYLAAAKNYYGGGIEVGEISKGRKNYHSTRGSLESRRGSCSSMSEFESKLILGSDELSPRSIQSLQEGRAQEAAGSSTTTKATKATGNEETETSSNKLALASLQAREVGTTTATAAAMEDMPCVFTKGDGPSGRRIDGILYKYGKGEEVRIMCVCHGTFLSPSEFVTHAGGSDVAHPLKHIVINRNSSSLQ</sequence>
<comment type="function">
    <text evidence="4">Acts as a negative regulator of abscisic acid (ABA) response.</text>
</comment>
<evidence type="ECO:0000256" key="4">
    <source>
        <dbReference type="RuleBase" id="RU369029"/>
    </source>
</evidence>
<dbReference type="GO" id="GO:0009737">
    <property type="term" value="P:response to abscisic acid"/>
    <property type="evidence" value="ECO:0007669"/>
    <property type="project" value="TreeGrafter"/>
</dbReference>
<dbReference type="PANTHER" id="PTHR31413:SF46">
    <property type="entry name" value="NINJA-FAMILY PROTEIN AFP1"/>
    <property type="match status" value="1"/>
</dbReference>
<dbReference type="Pfam" id="PF07897">
    <property type="entry name" value="EAR"/>
    <property type="match status" value="1"/>
</dbReference>
<evidence type="ECO:0000256" key="5">
    <source>
        <dbReference type="SAM" id="MobiDB-lite"/>
    </source>
</evidence>
<dbReference type="GO" id="GO:0007165">
    <property type="term" value="P:signal transduction"/>
    <property type="evidence" value="ECO:0007669"/>
    <property type="project" value="InterPro"/>
</dbReference>
<dbReference type="GO" id="GO:0045892">
    <property type="term" value="P:negative regulation of DNA-templated transcription"/>
    <property type="evidence" value="ECO:0007669"/>
    <property type="project" value="TreeGrafter"/>
</dbReference>
<feature type="region of interest" description="Disordered" evidence="5">
    <location>
        <begin position="212"/>
        <end position="253"/>
    </location>
</feature>
<evidence type="ECO:0000313" key="8">
    <source>
        <dbReference type="EMBL" id="VFQ76871.1"/>
    </source>
</evidence>
<evidence type="ECO:0000259" key="6">
    <source>
        <dbReference type="Pfam" id="PF07897"/>
    </source>
</evidence>
<organism evidence="8 9">
    <name type="scientific">Cuscuta campestris</name>
    <dbReference type="NCBI Taxonomy" id="132261"/>
    <lineage>
        <taxon>Eukaryota</taxon>
        <taxon>Viridiplantae</taxon>
        <taxon>Streptophyta</taxon>
        <taxon>Embryophyta</taxon>
        <taxon>Tracheophyta</taxon>
        <taxon>Spermatophyta</taxon>
        <taxon>Magnoliopsida</taxon>
        <taxon>eudicotyledons</taxon>
        <taxon>Gunneridae</taxon>
        <taxon>Pentapetalae</taxon>
        <taxon>asterids</taxon>
        <taxon>lamiids</taxon>
        <taxon>Solanales</taxon>
        <taxon>Convolvulaceae</taxon>
        <taxon>Cuscuteae</taxon>
        <taxon>Cuscuta</taxon>
        <taxon>Cuscuta subgen. Grammica</taxon>
        <taxon>Cuscuta sect. Cleistogrammica</taxon>
    </lineage>
</organism>
<reference evidence="8 9" key="1">
    <citation type="submission" date="2018-04" db="EMBL/GenBank/DDBJ databases">
        <authorList>
            <person name="Vogel A."/>
        </authorList>
    </citation>
    <scope>NUCLEOTIDE SEQUENCE [LARGE SCALE GENOMIC DNA]</scope>
</reference>
<keyword evidence="3 4" id="KW-0539">Nucleus</keyword>
<evidence type="ECO:0000259" key="7">
    <source>
        <dbReference type="Pfam" id="PF16135"/>
    </source>
</evidence>
<feature type="compositionally biased region" description="Low complexity" evidence="5">
    <location>
        <begin position="227"/>
        <end position="243"/>
    </location>
</feature>
<proteinExistence type="inferred from homology"/>
<comment type="similarity">
    <text evidence="2 4">Belongs to the Ninja family.</text>
</comment>
<dbReference type="Proteomes" id="UP000595140">
    <property type="component" value="Unassembled WGS sequence"/>
</dbReference>
<protein>
    <recommendedName>
        <fullName evidence="4">Ninja-family protein</fullName>
    </recommendedName>
    <alternativeName>
        <fullName evidence="4">ABI-binding protein</fullName>
    </alternativeName>
</protein>
<feature type="domain" description="Tify" evidence="7">
    <location>
        <begin position="305"/>
        <end position="345"/>
    </location>
</feature>
<dbReference type="Pfam" id="PF16136">
    <property type="entry name" value="NLS_NINJA_AFP"/>
    <property type="match status" value="1"/>
</dbReference>
<feature type="domain" description="Ethylene-responsive binding factor-associated repression" evidence="6">
    <location>
        <begin position="44"/>
        <end position="73"/>
    </location>
</feature>
<dbReference type="InterPro" id="IPR012463">
    <property type="entry name" value="Ninja_motif"/>
</dbReference>
<dbReference type="EMBL" id="OOIL02001569">
    <property type="protein sequence ID" value="VFQ76871.1"/>
    <property type="molecule type" value="Genomic_DNA"/>
</dbReference>
<dbReference type="InterPro" id="IPR031307">
    <property type="entry name" value="Ninja_fam"/>
</dbReference>
<dbReference type="AlphaFoldDB" id="A0A484LKE6"/>
<feature type="compositionally biased region" description="Basic and acidic residues" evidence="5">
    <location>
        <begin position="111"/>
        <end position="124"/>
    </location>
</feature>
<comment type="subcellular location">
    <subcellularLocation>
        <location evidence="1 4">Nucleus</location>
    </subcellularLocation>
</comment>
<gene>
    <name evidence="8" type="ORF">CCAM_LOCUS18647</name>
</gene>
<evidence type="ECO:0000313" key="9">
    <source>
        <dbReference type="Proteomes" id="UP000595140"/>
    </source>
</evidence>
<dbReference type="GO" id="GO:0005634">
    <property type="term" value="C:nucleus"/>
    <property type="evidence" value="ECO:0007669"/>
    <property type="project" value="UniProtKB-SubCell"/>
</dbReference>
<evidence type="ECO:0000256" key="1">
    <source>
        <dbReference type="ARBA" id="ARBA00004123"/>
    </source>
</evidence>
<evidence type="ECO:0000256" key="2">
    <source>
        <dbReference type="ARBA" id="ARBA00006081"/>
    </source>
</evidence>